<evidence type="ECO:0000256" key="1">
    <source>
        <dbReference type="ARBA" id="ARBA00004604"/>
    </source>
</evidence>
<evidence type="ECO:0000313" key="7">
    <source>
        <dbReference type="EMBL" id="PRT53903.1"/>
    </source>
</evidence>
<evidence type="ECO:0000256" key="5">
    <source>
        <dbReference type="ARBA" id="ARBA00023242"/>
    </source>
</evidence>
<dbReference type="GeneID" id="36515272"/>
<organism evidence="7 8">
    <name type="scientific">Wickerhamiella sorbophila</name>
    <dbReference type="NCBI Taxonomy" id="45607"/>
    <lineage>
        <taxon>Eukaryota</taxon>
        <taxon>Fungi</taxon>
        <taxon>Dikarya</taxon>
        <taxon>Ascomycota</taxon>
        <taxon>Saccharomycotina</taxon>
        <taxon>Dipodascomycetes</taxon>
        <taxon>Dipodascales</taxon>
        <taxon>Trichomonascaceae</taxon>
        <taxon>Wickerhamiella</taxon>
    </lineage>
</organism>
<keyword evidence="4" id="KW-0804">Transcription</keyword>
<keyword evidence="8" id="KW-1185">Reference proteome</keyword>
<dbReference type="GO" id="GO:0005730">
    <property type="term" value="C:nucleolus"/>
    <property type="evidence" value="ECO:0007669"/>
    <property type="project" value="UniProtKB-SubCell"/>
</dbReference>
<dbReference type="STRING" id="45607.A0A2T0FFX8"/>
<dbReference type="Pfam" id="PF06870">
    <property type="entry name" value="RNA_pol_I_A49"/>
    <property type="match status" value="1"/>
</dbReference>
<sequence length="392" mass="43341">MPDAVVVRLPGINVPEDAKFEVFSKNQKSKSQDQLIEGEHGSIAYEGTQDDHKYCLAIKDAKTGKIRLVEAPVHSVSSHVKDRRELEDKTVIRQASVLRWEQRTALGEAFGTKKAKAAITDAARNRLDADMLEGFEGAIVDSVKDATSSLPSKEQRQQAMTADRPIPQHNSETSNVDEIYPIDGIVSQNELHAIDIEAIEKASNAEERAQALPFKVGDYVDNRIASVIADGSDVRRRLRILAYIGFLMAVYGARRATSKPKLVEKLGAEVPDDLVDGALRRFAVSKAGMFGTTKERNFTFDPSHCDKLLCYMLALTLHIDNFQVNVTPLAHELALKPSKLIDLFRNLGCTIKNPSATQAKELGLSSTQASTYRIAVLKAPLVLPDVVRRKRR</sequence>
<accession>A0A2T0FFX8</accession>
<dbReference type="GO" id="GO:0000428">
    <property type="term" value="C:DNA-directed RNA polymerase complex"/>
    <property type="evidence" value="ECO:0007669"/>
    <property type="project" value="UniProtKB-KW"/>
</dbReference>
<dbReference type="GO" id="GO:0003677">
    <property type="term" value="F:DNA binding"/>
    <property type="evidence" value="ECO:0007669"/>
    <property type="project" value="InterPro"/>
</dbReference>
<keyword evidence="5" id="KW-0539">Nucleus</keyword>
<reference evidence="7 8" key="1">
    <citation type="submission" date="2017-04" db="EMBL/GenBank/DDBJ databases">
        <title>Genome sequencing of [Candida] sorbophila.</title>
        <authorList>
            <person name="Ahn J.O."/>
        </authorList>
    </citation>
    <scope>NUCLEOTIDE SEQUENCE [LARGE SCALE GENOMIC DNA]</scope>
    <source>
        <strain evidence="7 8">DS02</strain>
    </source>
</reference>
<dbReference type="InterPro" id="IPR009668">
    <property type="entry name" value="RNA_pol-assoc_fac_A49-like"/>
</dbReference>
<dbReference type="RefSeq" id="XP_024663849.1">
    <property type="nucleotide sequence ID" value="XM_024808081.1"/>
</dbReference>
<dbReference type="GO" id="GO:0006351">
    <property type="term" value="P:DNA-templated transcription"/>
    <property type="evidence" value="ECO:0007669"/>
    <property type="project" value="InterPro"/>
</dbReference>
<evidence type="ECO:0000256" key="6">
    <source>
        <dbReference type="SAM" id="MobiDB-lite"/>
    </source>
</evidence>
<gene>
    <name evidence="7" type="ORF">B9G98_01523</name>
</gene>
<dbReference type="EMBL" id="NDIQ01000001">
    <property type="protein sequence ID" value="PRT53903.1"/>
    <property type="molecule type" value="Genomic_DNA"/>
</dbReference>
<evidence type="ECO:0000256" key="3">
    <source>
        <dbReference type="ARBA" id="ARBA00022478"/>
    </source>
</evidence>
<protein>
    <submittedName>
        <fullName evidence="7">DNA-directed RNA polymerase I subunit RPA49</fullName>
    </submittedName>
</protein>
<evidence type="ECO:0000256" key="2">
    <source>
        <dbReference type="ARBA" id="ARBA00009430"/>
    </source>
</evidence>
<comment type="similarity">
    <text evidence="2">Belongs to the eukaryotic RPA49/POLR1E RNA polymerase subunit family.</text>
</comment>
<comment type="caution">
    <text evidence="7">The sequence shown here is derived from an EMBL/GenBank/DDBJ whole genome shotgun (WGS) entry which is preliminary data.</text>
</comment>
<proteinExistence type="inferred from homology"/>
<dbReference type="OrthoDB" id="532500at2759"/>
<feature type="region of interest" description="Disordered" evidence="6">
    <location>
        <begin position="147"/>
        <end position="174"/>
    </location>
</feature>
<dbReference type="Proteomes" id="UP000238350">
    <property type="component" value="Unassembled WGS sequence"/>
</dbReference>
<evidence type="ECO:0000256" key="4">
    <source>
        <dbReference type="ARBA" id="ARBA00023163"/>
    </source>
</evidence>
<name>A0A2T0FFX8_9ASCO</name>
<dbReference type="PANTHER" id="PTHR14440">
    <property type="entry name" value="DNA-DIRECTED RNA POLYMERASE I SUBUNIT RPA49"/>
    <property type="match status" value="1"/>
</dbReference>
<evidence type="ECO:0000313" key="8">
    <source>
        <dbReference type="Proteomes" id="UP000238350"/>
    </source>
</evidence>
<dbReference type="AlphaFoldDB" id="A0A2T0FFX8"/>
<feature type="compositionally biased region" description="Polar residues" evidence="6">
    <location>
        <begin position="147"/>
        <end position="160"/>
    </location>
</feature>
<keyword evidence="3 7" id="KW-0240">DNA-directed RNA polymerase</keyword>
<comment type="subcellular location">
    <subcellularLocation>
        <location evidence="1">Nucleus</location>
        <location evidence="1">Nucleolus</location>
    </subcellularLocation>
</comment>